<evidence type="ECO:0000256" key="7">
    <source>
        <dbReference type="SAM" id="MobiDB-lite"/>
    </source>
</evidence>
<feature type="region of interest" description="Disordered" evidence="7">
    <location>
        <begin position="30"/>
        <end position="51"/>
    </location>
</feature>
<dbReference type="Gene3D" id="2.130.10.10">
    <property type="entry name" value="YVTN repeat-like/Quinoprotein amine dehydrogenase"/>
    <property type="match status" value="1"/>
</dbReference>
<proteinExistence type="inferred from homology"/>
<keyword evidence="9" id="KW-1185">Reference proteome</keyword>
<dbReference type="InterPro" id="IPR001680">
    <property type="entry name" value="WD40_rpt"/>
</dbReference>
<dbReference type="EMBL" id="VWRR01000010">
    <property type="protein sequence ID" value="KAF6002398.1"/>
    <property type="molecule type" value="Genomic_DNA"/>
</dbReference>
<evidence type="ECO:0000256" key="1">
    <source>
        <dbReference type="ARBA" id="ARBA00008075"/>
    </source>
</evidence>
<feature type="compositionally biased region" description="Basic and acidic residues" evidence="7">
    <location>
        <begin position="30"/>
        <end position="42"/>
    </location>
</feature>
<organism evidence="8 9">
    <name type="scientific">Cyanidiococcus yangmingshanensis</name>
    <dbReference type="NCBI Taxonomy" id="2690220"/>
    <lineage>
        <taxon>Eukaryota</taxon>
        <taxon>Rhodophyta</taxon>
        <taxon>Bangiophyceae</taxon>
        <taxon>Cyanidiales</taxon>
        <taxon>Cyanidiaceae</taxon>
        <taxon>Cyanidiococcus</taxon>
    </lineage>
</organism>
<evidence type="ECO:0000256" key="4">
    <source>
        <dbReference type="ARBA" id="ARBA00023015"/>
    </source>
</evidence>
<dbReference type="SUPFAM" id="SSF50978">
    <property type="entry name" value="WD40 repeat-like"/>
    <property type="match status" value="1"/>
</dbReference>
<dbReference type="InterPro" id="IPR015943">
    <property type="entry name" value="WD40/YVTN_repeat-like_dom_sf"/>
</dbReference>
<sequence>MDCTVREWSIQTAIVDAFDKQRLEYQAERQMREDGQHRDFTPKNRRHRPVQTKNATPQRVLFHSSRLGKETPAAALHISENNRSAKGSLGDLREKSKFSRGRFTKGARSAQTHQYQEFSDNLVASIRSTQLFDALPDGEQRACQSAVHGRPPLRGTNPKDNELFEQPAGSTNRARTQSSAEGNTLSLRATLMRSQARFLQFPDHVFRLVHGNYIDCVMYIGDLILSKSVHNKIVLWAPGADTSGLLPSSIEHHVVVEYRYPAGDLWYMRFALNPARTLLAVGSRDGRIHIFDIDDPQGIPVACLAHPQAKSPVRHLAFSPDGKILVAVCDDSTVWRWDREP</sequence>
<evidence type="ECO:0000256" key="2">
    <source>
        <dbReference type="ARBA" id="ARBA00022574"/>
    </source>
</evidence>
<dbReference type="PROSITE" id="PS50294">
    <property type="entry name" value="WD_REPEATS_REGION"/>
    <property type="match status" value="1"/>
</dbReference>
<dbReference type="SMART" id="SM00320">
    <property type="entry name" value="WD40"/>
    <property type="match status" value="2"/>
</dbReference>
<dbReference type="InterPro" id="IPR051243">
    <property type="entry name" value="PcG_WD-repeat"/>
</dbReference>
<evidence type="ECO:0000256" key="5">
    <source>
        <dbReference type="ARBA" id="ARBA00023163"/>
    </source>
</evidence>
<feature type="region of interest" description="Disordered" evidence="7">
    <location>
        <begin position="146"/>
        <end position="182"/>
    </location>
</feature>
<dbReference type="Proteomes" id="UP000530660">
    <property type="component" value="Unassembled WGS sequence"/>
</dbReference>
<keyword evidence="5" id="KW-0804">Transcription</keyword>
<feature type="compositionally biased region" description="Polar residues" evidence="7">
    <location>
        <begin position="168"/>
        <end position="182"/>
    </location>
</feature>
<dbReference type="OrthoDB" id="7318948at2759"/>
<reference evidence="8 9" key="1">
    <citation type="journal article" date="2020" name="J. Phycol.">
        <title>Comparative genome analysis reveals Cyanidiococcus gen. nov., a new extremophilic red algal genus sister to Cyanidioschyzon (Cyanidioschyzonaceae, Rhodophyta).</title>
        <authorList>
            <person name="Liu S.-L."/>
            <person name="Chiang Y.-R."/>
            <person name="Yoon H.S."/>
            <person name="Fu H.-Y."/>
        </authorList>
    </citation>
    <scope>NUCLEOTIDE SEQUENCE [LARGE SCALE GENOMIC DNA]</scope>
    <source>
        <strain evidence="8 9">THAL066</strain>
    </source>
</reference>
<dbReference type="PROSITE" id="PS50082">
    <property type="entry name" value="WD_REPEATS_2"/>
    <property type="match status" value="1"/>
</dbReference>
<comment type="caution">
    <text evidence="8">The sequence shown here is derived from an EMBL/GenBank/DDBJ whole genome shotgun (WGS) entry which is preliminary data.</text>
</comment>
<dbReference type="Pfam" id="PF00400">
    <property type="entry name" value="WD40"/>
    <property type="match status" value="2"/>
</dbReference>
<dbReference type="InterPro" id="IPR036322">
    <property type="entry name" value="WD40_repeat_dom_sf"/>
</dbReference>
<name>A0A7J7IHB0_9RHOD</name>
<accession>A0A7J7IHB0</accession>
<comment type="similarity">
    <text evidence="1">Belongs to the WD repeat ESC family.</text>
</comment>
<evidence type="ECO:0000256" key="3">
    <source>
        <dbReference type="ARBA" id="ARBA00022737"/>
    </source>
</evidence>
<dbReference type="AlphaFoldDB" id="A0A7J7IHB0"/>
<evidence type="ECO:0000256" key="6">
    <source>
        <dbReference type="PROSITE-ProRule" id="PRU00221"/>
    </source>
</evidence>
<protein>
    <submittedName>
        <fullName evidence="8">Uncharacterized protein</fullName>
    </submittedName>
</protein>
<feature type="repeat" description="WD" evidence="6">
    <location>
        <begin position="306"/>
        <end position="341"/>
    </location>
</feature>
<evidence type="ECO:0000313" key="9">
    <source>
        <dbReference type="Proteomes" id="UP000530660"/>
    </source>
</evidence>
<gene>
    <name evidence="8" type="ORF">F1559_001516</name>
</gene>
<keyword evidence="4" id="KW-0805">Transcription regulation</keyword>
<evidence type="ECO:0000313" key="8">
    <source>
        <dbReference type="EMBL" id="KAF6002398.1"/>
    </source>
</evidence>
<keyword evidence="2 6" id="KW-0853">WD repeat</keyword>
<dbReference type="PANTHER" id="PTHR10253">
    <property type="entry name" value="POLYCOMB PROTEIN"/>
    <property type="match status" value="1"/>
</dbReference>
<keyword evidence="3" id="KW-0677">Repeat</keyword>